<dbReference type="PANTHER" id="PTHR28570">
    <property type="entry name" value="ASPARTYL AMINOPEPTIDASE"/>
    <property type="match status" value="1"/>
</dbReference>
<keyword evidence="6 9" id="KW-0378">Hydrolase</keyword>
<evidence type="ECO:0000313" key="12">
    <source>
        <dbReference type="Proteomes" id="UP000199006"/>
    </source>
</evidence>
<evidence type="ECO:0000256" key="3">
    <source>
        <dbReference type="ARBA" id="ARBA00022438"/>
    </source>
</evidence>
<dbReference type="Gene3D" id="2.30.250.10">
    <property type="entry name" value="Aminopeptidase i, Domain 2"/>
    <property type="match status" value="1"/>
</dbReference>
<name>A0A1I4FA10_9FIRM</name>
<dbReference type="Gene3D" id="3.40.630.10">
    <property type="entry name" value="Zn peptidases"/>
    <property type="match status" value="1"/>
</dbReference>
<comment type="cofactor">
    <cofactor evidence="1 10">
        <name>Zn(2+)</name>
        <dbReference type="ChEBI" id="CHEBI:29105"/>
    </cofactor>
</comment>
<dbReference type="Proteomes" id="UP000199006">
    <property type="component" value="Unassembled WGS sequence"/>
</dbReference>
<dbReference type="GO" id="GO:0006508">
    <property type="term" value="P:proteolysis"/>
    <property type="evidence" value="ECO:0007669"/>
    <property type="project" value="UniProtKB-KW"/>
</dbReference>
<comment type="similarity">
    <text evidence="2 9">Belongs to the peptidase M18 family.</text>
</comment>
<dbReference type="InterPro" id="IPR001948">
    <property type="entry name" value="Peptidase_M18"/>
</dbReference>
<keyword evidence="12" id="KW-1185">Reference proteome</keyword>
<keyword evidence="7 9" id="KW-0862">Zinc</keyword>
<reference evidence="11 12" key="1">
    <citation type="submission" date="2016-10" db="EMBL/GenBank/DDBJ databases">
        <authorList>
            <person name="de Groot N.N."/>
        </authorList>
    </citation>
    <scope>NUCLEOTIDE SEQUENCE [LARGE SCALE GENOMIC DNA]</scope>
    <source>
        <strain evidence="11 12">ATCC 51327</strain>
    </source>
</reference>
<sequence length="433" mass="47994">MNNNLTDYLEFLDNSPTAYHAVAESKRRLQKAGFTELNPAVNWELKAGGKYFVVRNKSALIAFIPGSKIRTKELRIIAAHTDSPALKIKPDPIIEAEEQYLLNTEVYGGPILNTWYDRDLSLAGKVVLKDKTAFSVTEKLVDFKEAIAVIPNLAIHLNREINDQAKIDKIKGLRAIFSQPLAVESAENDNKPNINKLIADFCQLDPDKILAADLYLYPVEKARLIGSNKEYIAAGRQDNLAMVHTALTALSSADVKPWTQMAVFYDNEEIGSNTPQGADSPFVTNLIKRIADNFGLNSEEYYQLLEKSILLSADMAHAVHPNFADQYDLKNKVKLNHGPVLKYNANLNYTTHASTAAILINLMQANQISYQNYTNRTDKKGGSTIGPISATQLGIKSLDLGNSILAMHSARELGGVADHLAMIKLMSLFYRSL</sequence>
<dbReference type="EMBL" id="FOTI01000002">
    <property type="protein sequence ID" value="SFL13646.1"/>
    <property type="molecule type" value="Genomic_DNA"/>
</dbReference>
<keyword evidence="3 9" id="KW-0031">Aminopeptidase</keyword>
<dbReference type="PRINTS" id="PR00932">
    <property type="entry name" value="AMINO1PTASE"/>
</dbReference>
<dbReference type="Pfam" id="PF02127">
    <property type="entry name" value="Peptidase_M18"/>
    <property type="match status" value="1"/>
</dbReference>
<evidence type="ECO:0000256" key="1">
    <source>
        <dbReference type="ARBA" id="ARBA00001947"/>
    </source>
</evidence>
<dbReference type="InterPro" id="IPR023358">
    <property type="entry name" value="Peptidase_M18_dom2"/>
</dbReference>
<evidence type="ECO:0000313" key="11">
    <source>
        <dbReference type="EMBL" id="SFL13646.1"/>
    </source>
</evidence>
<keyword evidence="8 9" id="KW-0482">Metalloprotease</keyword>
<evidence type="ECO:0000256" key="10">
    <source>
        <dbReference type="RuleBase" id="RU004387"/>
    </source>
</evidence>
<dbReference type="PANTHER" id="PTHR28570:SF3">
    <property type="entry name" value="ASPARTYL AMINOPEPTIDASE"/>
    <property type="match status" value="1"/>
</dbReference>
<evidence type="ECO:0000256" key="4">
    <source>
        <dbReference type="ARBA" id="ARBA00022670"/>
    </source>
</evidence>
<dbReference type="OrthoDB" id="9764268at2"/>
<organism evidence="11 12">
    <name type="scientific">Halanaerobium salsuginis</name>
    <dbReference type="NCBI Taxonomy" id="29563"/>
    <lineage>
        <taxon>Bacteria</taxon>
        <taxon>Bacillati</taxon>
        <taxon>Bacillota</taxon>
        <taxon>Clostridia</taxon>
        <taxon>Halanaerobiales</taxon>
        <taxon>Halanaerobiaceae</taxon>
        <taxon>Halanaerobium</taxon>
    </lineage>
</organism>
<proteinExistence type="inferred from homology"/>
<evidence type="ECO:0000256" key="9">
    <source>
        <dbReference type="RuleBase" id="RU004386"/>
    </source>
</evidence>
<keyword evidence="4 9" id="KW-0645">Protease</keyword>
<protein>
    <recommendedName>
        <fullName evidence="10">M18 family aminopeptidase</fullName>
        <ecNumber evidence="10">3.4.11.-</ecNumber>
    </recommendedName>
</protein>
<evidence type="ECO:0000256" key="2">
    <source>
        <dbReference type="ARBA" id="ARBA00008290"/>
    </source>
</evidence>
<dbReference type="CDD" id="cd05658">
    <property type="entry name" value="M18_DAP"/>
    <property type="match status" value="1"/>
</dbReference>
<dbReference type="SUPFAM" id="SSF101821">
    <property type="entry name" value="Aminopeptidase/glucanase lid domain"/>
    <property type="match status" value="1"/>
</dbReference>
<dbReference type="AlphaFoldDB" id="A0A1I4FA10"/>
<dbReference type="STRING" id="29563.SAMN02983006_00265"/>
<dbReference type="EC" id="3.4.11.-" evidence="10"/>
<dbReference type="NCBIfam" id="NF002759">
    <property type="entry name" value="PRK02813.1"/>
    <property type="match status" value="1"/>
</dbReference>
<gene>
    <name evidence="11" type="ORF">SAMN02983006_00265</name>
</gene>
<dbReference type="GO" id="GO:0008270">
    <property type="term" value="F:zinc ion binding"/>
    <property type="evidence" value="ECO:0007669"/>
    <property type="project" value="InterPro"/>
</dbReference>
<evidence type="ECO:0000256" key="7">
    <source>
        <dbReference type="ARBA" id="ARBA00022833"/>
    </source>
</evidence>
<keyword evidence="5 9" id="KW-0479">Metal-binding</keyword>
<dbReference type="GO" id="GO:0008237">
    <property type="term" value="F:metallopeptidase activity"/>
    <property type="evidence" value="ECO:0007669"/>
    <property type="project" value="UniProtKB-KW"/>
</dbReference>
<dbReference type="GO" id="GO:0004177">
    <property type="term" value="F:aminopeptidase activity"/>
    <property type="evidence" value="ECO:0007669"/>
    <property type="project" value="UniProtKB-KW"/>
</dbReference>
<evidence type="ECO:0000256" key="5">
    <source>
        <dbReference type="ARBA" id="ARBA00022723"/>
    </source>
</evidence>
<dbReference type="RefSeq" id="WP_089858439.1">
    <property type="nucleotide sequence ID" value="NZ_FOTI01000002.1"/>
</dbReference>
<evidence type="ECO:0000256" key="8">
    <source>
        <dbReference type="ARBA" id="ARBA00023049"/>
    </source>
</evidence>
<accession>A0A1I4FA10</accession>
<dbReference type="SUPFAM" id="SSF53187">
    <property type="entry name" value="Zn-dependent exopeptidases"/>
    <property type="match status" value="1"/>
</dbReference>
<dbReference type="GO" id="GO:0005737">
    <property type="term" value="C:cytoplasm"/>
    <property type="evidence" value="ECO:0007669"/>
    <property type="project" value="UniProtKB-ARBA"/>
</dbReference>
<evidence type="ECO:0000256" key="6">
    <source>
        <dbReference type="ARBA" id="ARBA00022801"/>
    </source>
</evidence>